<dbReference type="Gene3D" id="2.60.120.560">
    <property type="entry name" value="Exo-inulinase, domain 1"/>
    <property type="match status" value="1"/>
</dbReference>
<dbReference type="InParanoid" id="A0A1Y2LSR1"/>
<dbReference type="InterPro" id="IPR012341">
    <property type="entry name" value="6hp_glycosidase-like_sf"/>
</dbReference>
<dbReference type="Pfam" id="PF17390">
    <property type="entry name" value="Bac_rhamnosid_C"/>
    <property type="match status" value="1"/>
</dbReference>
<dbReference type="Proteomes" id="UP000193240">
    <property type="component" value="Unassembled WGS sequence"/>
</dbReference>
<organism evidence="3 4">
    <name type="scientific">Epicoccum nigrum</name>
    <name type="common">Soil fungus</name>
    <name type="synonym">Epicoccum purpurascens</name>
    <dbReference type="NCBI Taxonomy" id="105696"/>
    <lineage>
        <taxon>Eukaryota</taxon>
        <taxon>Fungi</taxon>
        <taxon>Dikarya</taxon>
        <taxon>Ascomycota</taxon>
        <taxon>Pezizomycotina</taxon>
        <taxon>Dothideomycetes</taxon>
        <taxon>Pleosporomycetidae</taxon>
        <taxon>Pleosporales</taxon>
        <taxon>Pleosporineae</taxon>
        <taxon>Didymellaceae</taxon>
        <taxon>Epicoccum</taxon>
    </lineage>
</organism>
<name>A0A1Y2LSR1_EPING</name>
<dbReference type="EMBL" id="KZ107850">
    <property type="protein sequence ID" value="OSS46639.1"/>
    <property type="molecule type" value="Genomic_DNA"/>
</dbReference>
<dbReference type="InterPro" id="IPR035398">
    <property type="entry name" value="Bac_rhamnosid_C"/>
</dbReference>
<proteinExistence type="predicted"/>
<dbReference type="OMA" id="CIAADTA"/>
<feature type="chain" id="PRO_5011001939" description="Alpha-L-rhamnosidase C-terminal domain-containing protein" evidence="1">
    <location>
        <begin position="21"/>
        <end position="843"/>
    </location>
</feature>
<feature type="domain" description="Alpha-L-rhamnosidase C-terminal" evidence="2">
    <location>
        <begin position="750"/>
        <end position="816"/>
    </location>
</feature>
<evidence type="ECO:0000313" key="4">
    <source>
        <dbReference type="Proteomes" id="UP000193240"/>
    </source>
</evidence>
<reference evidence="3 4" key="1">
    <citation type="journal article" date="2017" name="Genome Announc.">
        <title>Genome sequence of the saprophytic ascomycete Epicoccum nigrum ICMP 19927 strain isolated from New Zealand.</title>
        <authorList>
            <person name="Fokin M."/>
            <person name="Fleetwood D."/>
            <person name="Weir B.S."/>
            <person name="Villas-Boas S.G."/>
        </authorList>
    </citation>
    <scope>NUCLEOTIDE SEQUENCE [LARGE SCALE GENOMIC DNA]</scope>
    <source>
        <strain evidence="3 4">ICMP 19927</strain>
    </source>
</reference>
<evidence type="ECO:0000259" key="2">
    <source>
        <dbReference type="Pfam" id="PF17390"/>
    </source>
</evidence>
<keyword evidence="4" id="KW-1185">Reference proteome</keyword>
<accession>A0A1Y2LSR1</accession>
<evidence type="ECO:0000256" key="1">
    <source>
        <dbReference type="SAM" id="SignalP"/>
    </source>
</evidence>
<sequence length="843" mass="92505">MRRIQQVFNAFVLFLSITSAFKDYGVIVPKTFSQRTILESEGLIPWENRSLILSPAKPFVVFDYGSEVAGFPYFNVSSLSGIVHIEVKYTEEFSGLLQPFSDGPWTFSNGLANSFRVETFNLTSTGYLESFFVQGGQRWQSARLISNGSVTIESLGLRATSSNIDSDKLPGHVLTGNQIYDRVFDLGGRVVQSACLDAGNAPSTWQITKDGAFVRGQASAQSSLGVSASNYSLEFDVKIVRGGAGWRVASAIQPLGPYFVLTSEYPEHNTFANTNRTLLPPNTLIFNNGWSLINQTTLLTPANQYYLVNKTIKEDNWYHISTRIEDDGYRIRLDGEEVVFVPLPPLFPDRFATPSQYEGTWGFGGMQDQLTYYKDVIVTARNGSVIYSNPLTEEDTLGEYQVAPLDHSVCLDGAKRDRLVWAGDFYHTVRVVALSSARFDLILGTIEYELGYQLDSGPTAGFVPISANLGSRPEYKEANIANYGGLVDYQDLFLTGVGEYFRYTGDSRGLSPYWDQIKKLAAARLEFIDPISGLIAGSPQLTNPFSFLGPVNGSANTGLFTYMLQKLAPLAYALGDEEAFAEYTQKAEKLRESLNRELWNEELGTYALSIDSPGNFSLTGIAWAILSGAANETQTATSITKLEELRFAVGYKTTSSDEETDDYELAPNPTGFLLEALFQSRRDFGSDSTTAITHLLENLWGSMVNNNEYYSGASWEYVKPDGSPGLDLFTSLSHPWGAAPTYVLPEYLLGVVPTSPGYKTATITPLIGFLNLSEVRGRVPTLNGPIEVSWTADGNSADLTLVIPDGVSATIKLASGITGDETSFTDGQGVLLCGTTRFKLLLQ</sequence>
<dbReference type="GO" id="GO:0005975">
    <property type="term" value="P:carbohydrate metabolic process"/>
    <property type="evidence" value="ECO:0007669"/>
    <property type="project" value="InterPro"/>
</dbReference>
<keyword evidence="1" id="KW-0732">Signal</keyword>
<dbReference type="InterPro" id="IPR008928">
    <property type="entry name" value="6-hairpin_glycosidase_sf"/>
</dbReference>
<dbReference type="STRING" id="105696.A0A1Y2LSR1"/>
<dbReference type="AlphaFoldDB" id="A0A1Y2LSR1"/>
<dbReference type="Gene3D" id="2.60.420.10">
    <property type="entry name" value="Maltose phosphorylase, domain 3"/>
    <property type="match status" value="1"/>
</dbReference>
<dbReference type="Gene3D" id="1.50.10.10">
    <property type="match status" value="1"/>
</dbReference>
<dbReference type="PANTHER" id="PTHR34987">
    <property type="entry name" value="C, PUTATIVE (AFU_ORTHOLOGUE AFUA_3G02880)-RELATED"/>
    <property type="match status" value="1"/>
</dbReference>
<feature type="signal peptide" evidence="1">
    <location>
        <begin position="1"/>
        <end position="20"/>
    </location>
</feature>
<evidence type="ECO:0000313" key="3">
    <source>
        <dbReference type="EMBL" id="OSS46639.1"/>
    </source>
</evidence>
<gene>
    <name evidence="3" type="ORF">B5807_08961</name>
</gene>
<dbReference type="PANTHER" id="PTHR34987:SF4">
    <property type="entry name" value="ALPHA-L-RHAMNOSIDASE C-TERMINAL DOMAIN-CONTAINING PROTEIN"/>
    <property type="match status" value="1"/>
</dbReference>
<dbReference type="SUPFAM" id="SSF48208">
    <property type="entry name" value="Six-hairpin glycosidases"/>
    <property type="match status" value="1"/>
</dbReference>
<dbReference type="GO" id="GO:0003824">
    <property type="term" value="F:catalytic activity"/>
    <property type="evidence" value="ECO:0007669"/>
    <property type="project" value="UniProtKB-ARBA"/>
</dbReference>
<protein>
    <recommendedName>
        <fullName evidence="2">Alpha-L-rhamnosidase C-terminal domain-containing protein</fullName>
    </recommendedName>
</protein>